<reference evidence="10 11" key="1">
    <citation type="journal article" date="2019" name="Int. J. Syst. Evol. Microbiol.">
        <title>The Global Catalogue of Microorganisms (GCM) 10K type strain sequencing project: providing services to taxonomists for standard genome sequencing and annotation.</title>
        <authorList>
            <consortium name="The Broad Institute Genomics Platform"/>
            <consortium name="The Broad Institute Genome Sequencing Center for Infectious Disease"/>
            <person name="Wu L."/>
            <person name="Ma J."/>
        </authorList>
    </citation>
    <scope>NUCLEOTIDE SEQUENCE [LARGE SCALE GENOMIC DNA]</scope>
    <source>
        <strain evidence="10 11">JCM 10425</strain>
    </source>
</reference>
<feature type="transmembrane region" description="Helical" evidence="9">
    <location>
        <begin position="369"/>
        <end position="390"/>
    </location>
</feature>
<feature type="transmembrane region" description="Helical" evidence="9">
    <location>
        <begin position="295"/>
        <end position="315"/>
    </location>
</feature>
<name>A0ABN0V062_9ACTN</name>
<keyword evidence="11" id="KW-1185">Reference proteome</keyword>
<feature type="transmembrane region" description="Helical" evidence="9">
    <location>
        <begin position="45"/>
        <end position="65"/>
    </location>
</feature>
<keyword evidence="4 9" id="KW-0812">Transmembrane</keyword>
<protein>
    <submittedName>
        <fullName evidence="10">Gluconate:H+ symporter</fullName>
    </submittedName>
</protein>
<evidence type="ECO:0000256" key="3">
    <source>
        <dbReference type="ARBA" id="ARBA00022475"/>
    </source>
</evidence>
<dbReference type="EMBL" id="BAAAGX010000028">
    <property type="protein sequence ID" value="GAA0268662.1"/>
    <property type="molecule type" value="Genomic_DNA"/>
</dbReference>
<accession>A0ABN0V062</accession>
<gene>
    <name evidence="10" type="ORF">GCM10009539_64680</name>
</gene>
<organism evidence="10 11">
    <name type="scientific">Cryptosporangium japonicum</name>
    <dbReference type="NCBI Taxonomy" id="80872"/>
    <lineage>
        <taxon>Bacteria</taxon>
        <taxon>Bacillati</taxon>
        <taxon>Actinomycetota</taxon>
        <taxon>Actinomycetes</taxon>
        <taxon>Cryptosporangiales</taxon>
        <taxon>Cryptosporangiaceae</taxon>
        <taxon>Cryptosporangium</taxon>
    </lineage>
</organism>
<dbReference type="RefSeq" id="WP_344652720.1">
    <property type="nucleotide sequence ID" value="NZ_BAAAGX010000028.1"/>
</dbReference>
<dbReference type="Proteomes" id="UP001500967">
    <property type="component" value="Unassembled WGS sequence"/>
</dbReference>
<evidence type="ECO:0000256" key="2">
    <source>
        <dbReference type="ARBA" id="ARBA00022448"/>
    </source>
</evidence>
<evidence type="ECO:0000313" key="10">
    <source>
        <dbReference type="EMBL" id="GAA0268662.1"/>
    </source>
</evidence>
<evidence type="ECO:0000256" key="5">
    <source>
        <dbReference type="ARBA" id="ARBA00022989"/>
    </source>
</evidence>
<keyword evidence="2" id="KW-0813">Transport</keyword>
<feature type="region of interest" description="Disordered" evidence="8">
    <location>
        <begin position="231"/>
        <end position="289"/>
    </location>
</feature>
<sequence>MDVTSVLAADAPAPASSDPRLIVAALIGIAVVVVLITWVKMHPFIALTVGAIGLGLGAGLPAGDVAESFSGGFGDTMASVGLLIGLGAMFGKLLADSGGADQIVDTIVGRARPGALPWLMALVGAIIGLPMFFEIGVVLLIPVIILVARRSGLPLFRIAIPTLAGLSVMHGLVPPHPGPLVAVSALNANLGLTLALGLLVAVPTVLVAGPIFSRWAARWVDVPVPALFQTDQDTAGGTPAARSESGDGAAEPGRRTAGTAGTDVEDAADASSGTDDYRGRGDTGSLVASRKRPSFGTTLACILLPVVLMLAKAIADVVAPDSESPVKDAIDFVGTPLIALTIAVLVGIVGLGLGAGMDRGAIASTLGDSLPPIAGILLIVGAGGGLKQVLIDTGLAQIIADAVEGSALPVLLLAWIVAVLIRVATGSATVATVTASGILAPVAADLSSPEISLMVLAIGAGSLFLSHVNDAGFWLIKEYLGTTVGQTLKTWTVMECLISVCGLIGVLLLDLVI</sequence>
<comment type="subcellular location">
    <subcellularLocation>
        <location evidence="1">Cell membrane</location>
        <topology evidence="1">Multi-pass membrane protein</topology>
    </subcellularLocation>
</comment>
<feature type="transmembrane region" description="Helical" evidence="9">
    <location>
        <begin position="451"/>
        <end position="468"/>
    </location>
</feature>
<dbReference type="PANTHER" id="PTHR30354">
    <property type="entry name" value="GNT FAMILY GLUCONATE TRANSPORTER"/>
    <property type="match status" value="1"/>
</dbReference>
<evidence type="ECO:0000256" key="1">
    <source>
        <dbReference type="ARBA" id="ARBA00004651"/>
    </source>
</evidence>
<keyword evidence="5 9" id="KW-1133">Transmembrane helix</keyword>
<feature type="transmembrane region" description="Helical" evidence="9">
    <location>
        <begin position="115"/>
        <end position="148"/>
    </location>
</feature>
<feature type="transmembrane region" description="Helical" evidence="9">
    <location>
        <begin position="488"/>
        <end position="509"/>
    </location>
</feature>
<dbReference type="Pfam" id="PF02447">
    <property type="entry name" value="GntP_permease"/>
    <property type="match status" value="2"/>
</dbReference>
<evidence type="ECO:0000256" key="4">
    <source>
        <dbReference type="ARBA" id="ARBA00022692"/>
    </source>
</evidence>
<evidence type="ECO:0000256" key="7">
    <source>
        <dbReference type="ARBA" id="ARBA00049663"/>
    </source>
</evidence>
<feature type="transmembrane region" description="Helical" evidence="9">
    <location>
        <begin position="155"/>
        <end position="173"/>
    </location>
</feature>
<dbReference type="PANTHER" id="PTHR30354:SF22">
    <property type="entry name" value="HIGH-AFFINITY GLUCONATE TRANSPORTER"/>
    <property type="match status" value="1"/>
</dbReference>
<comment type="similarity">
    <text evidence="7">Belongs to the GntP permease family.</text>
</comment>
<feature type="transmembrane region" description="Helical" evidence="9">
    <location>
        <begin position="335"/>
        <end position="357"/>
    </location>
</feature>
<evidence type="ECO:0000313" key="11">
    <source>
        <dbReference type="Proteomes" id="UP001500967"/>
    </source>
</evidence>
<feature type="transmembrane region" description="Helical" evidence="9">
    <location>
        <begin position="185"/>
        <end position="208"/>
    </location>
</feature>
<keyword evidence="6 9" id="KW-0472">Membrane</keyword>
<proteinExistence type="inferred from homology"/>
<keyword evidence="3" id="KW-1003">Cell membrane</keyword>
<feature type="transmembrane region" description="Helical" evidence="9">
    <location>
        <begin position="21"/>
        <end position="39"/>
    </location>
</feature>
<dbReference type="InterPro" id="IPR003474">
    <property type="entry name" value="Glcn_transporter"/>
</dbReference>
<evidence type="ECO:0000256" key="8">
    <source>
        <dbReference type="SAM" id="MobiDB-lite"/>
    </source>
</evidence>
<evidence type="ECO:0000256" key="9">
    <source>
        <dbReference type="SAM" id="Phobius"/>
    </source>
</evidence>
<comment type="caution">
    <text evidence="10">The sequence shown here is derived from an EMBL/GenBank/DDBJ whole genome shotgun (WGS) entry which is preliminary data.</text>
</comment>
<evidence type="ECO:0000256" key="6">
    <source>
        <dbReference type="ARBA" id="ARBA00023136"/>
    </source>
</evidence>